<feature type="compositionally biased region" description="Basic and acidic residues" evidence="1">
    <location>
        <begin position="46"/>
        <end position="55"/>
    </location>
</feature>
<comment type="caution">
    <text evidence="2">The sequence shown here is derived from an EMBL/GenBank/DDBJ whole genome shotgun (WGS) entry which is preliminary data.</text>
</comment>
<organism evidence="2 3">
    <name type="scientific">Chaetomium fimeti</name>
    <dbReference type="NCBI Taxonomy" id="1854472"/>
    <lineage>
        <taxon>Eukaryota</taxon>
        <taxon>Fungi</taxon>
        <taxon>Dikarya</taxon>
        <taxon>Ascomycota</taxon>
        <taxon>Pezizomycotina</taxon>
        <taxon>Sordariomycetes</taxon>
        <taxon>Sordariomycetidae</taxon>
        <taxon>Sordariales</taxon>
        <taxon>Chaetomiaceae</taxon>
        <taxon>Chaetomium</taxon>
    </lineage>
</organism>
<feature type="compositionally biased region" description="Low complexity" evidence="1">
    <location>
        <begin position="139"/>
        <end position="158"/>
    </location>
</feature>
<sequence length="452" mass="49144">MANSTQSTMDLPEVKQEPGESRVPLALPEVKREPDNAQVLLGSGKVKLEPQESKGRNVNQPTVEPGEIPSIATVFPRALYETPSANRPDTSHHQSTEPKGSGAPRSWAASAHNQGSPLRRAKELFEQAQLRLRRERNARAGPSAPNGAAAGQTSASSGHRGTGNPGLSAITNSQASVNTSAPALNGTVQSGHYPSVLGRLSRECQMRHFNLEWQLQTLQGGKFTCHVKLRDLIVRGDKQYDCEQLAKEAVAHKAIAVVQAWPIDHFPSASSRAHRRAPGQMEGRWGSRNGPTTKQEGSSLMEALGHGRAMALTAMGPGDRWTEQQAALLDHMSRVMGISVPVSSRKNPEATQAFLDGVAVGTRLAGAGISGFSMRNRSRSPSIFRASSPIPSRACSPPPRDNRRLNSSPPNRRPPLSSPRLPVRRRGRLSPPSVHDRWVHDRYRDDRRPSHN</sequence>
<accession>A0AAE0HNN3</accession>
<reference evidence="2" key="1">
    <citation type="journal article" date="2023" name="Mol. Phylogenet. Evol.">
        <title>Genome-scale phylogeny and comparative genomics of the fungal order Sordariales.</title>
        <authorList>
            <person name="Hensen N."/>
            <person name="Bonometti L."/>
            <person name="Westerberg I."/>
            <person name="Brannstrom I.O."/>
            <person name="Guillou S."/>
            <person name="Cros-Aarteil S."/>
            <person name="Calhoun S."/>
            <person name="Haridas S."/>
            <person name="Kuo A."/>
            <person name="Mondo S."/>
            <person name="Pangilinan J."/>
            <person name="Riley R."/>
            <person name="LaButti K."/>
            <person name="Andreopoulos B."/>
            <person name="Lipzen A."/>
            <person name="Chen C."/>
            <person name="Yan M."/>
            <person name="Daum C."/>
            <person name="Ng V."/>
            <person name="Clum A."/>
            <person name="Steindorff A."/>
            <person name="Ohm R.A."/>
            <person name="Martin F."/>
            <person name="Silar P."/>
            <person name="Natvig D.O."/>
            <person name="Lalanne C."/>
            <person name="Gautier V."/>
            <person name="Ament-Velasquez S.L."/>
            <person name="Kruys A."/>
            <person name="Hutchinson M.I."/>
            <person name="Powell A.J."/>
            <person name="Barry K."/>
            <person name="Miller A.N."/>
            <person name="Grigoriev I.V."/>
            <person name="Debuchy R."/>
            <person name="Gladieux P."/>
            <person name="Hiltunen Thoren M."/>
            <person name="Johannesson H."/>
        </authorList>
    </citation>
    <scope>NUCLEOTIDE SEQUENCE</scope>
    <source>
        <strain evidence="2">CBS 168.71</strain>
    </source>
</reference>
<evidence type="ECO:0000313" key="2">
    <source>
        <dbReference type="EMBL" id="KAK3299908.1"/>
    </source>
</evidence>
<protein>
    <submittedName>
        <fullName evidence="2">Uncharacterized protein</fullName>
    </submittedName>
</protein>
<feature type="region of interest" description="Disordered" evidence="1">
    <location>
        <begin position="1"/>
        <end position="120"/>
    </location>
</feature>
<name>A0AAE0HNN3_9PEZI</name>
<keyword evidence="3" id="KW-1185">Reference proteome</keyword>
<dbReference type="AlphaFoldDB" id="A0AAE0HNN3"/>
<dbReference type="GeneID" id="87839613"/>
<feature type="region of interest" description="Disordered" evidence="1">
    <location>
        <begin position="137"/>
        <end position="171"/>
    </location>
</feature>
<evidence type="ECO:0000256" key="1">
    <source>
        <dbReference type="SAM" id="MobiDB-lite"/>
    </source>
</evidence>
<reference evidence="2" key="2">
    <citation type="submission" date="2023-06" db="EMBL/GenBank/DDBJ databases">
        <authorList>
            <consortium name="Lawrence Berkeley National Laboratory"/>
            <person name="Haridas S."/>
            <person name="Hensen N."/>
            <person name="Bonometti L."/>
            <person name="Westerberg I."/>
            <person name="Brannstrom I.O."/>
            <person name="Guillou S."/>
            <person name="Cros-Aarteil S."/>
            <person name="Calhoun S."/>
            <person name="Kuo A."/>
            <person name="Mondo S."/>
            <person name="Pangilinan J."/>
            <person name="Riley R."/>
            <person name="Labutti K."/>
            <person name="Andreopoulos B."/>
            <person name="Lipzen A."/>
            <person name="Chen C."/>
            <person name="Yanf M."/>
            <person name="Daum C."/>
            <person name="Ng V."/>
            <person name="Clum A."/>
            <person name="Steindorff A."/>
            <person name="Ohm R."/>
            <person name="Martin F."/>
            <person name="Silar P."/>
            <person name="Natvig D."/>
            <person name="Lalanne C."/>
            <person name="Gautier V."/>
            <person name="Ament-Velasquez S.L."/>
            <person name="Kruys A."/>
            <person name="Hutchinson M.I."/>
            <person name="Powell A.J."/>
            <person name="Barry K."/>
            <person name="Miller A.N."/>
            <person name="Grigoriev I.V."/>
            <person name="Debuchy R."/>
            <person name="Gladieux P."/>
            <person name="Thoren M.H."/>
            <person name="Johannesson H."/>
        </authorList>
    </citation>
    <scope>NUCLEOTIDE SEQUENCE</scope>
    <source>
        <strain evidence="2">CBS 168.71</strain>
    </source>
</reference>
<feature type="region of interest" description="Disordered" evidence="1">
    <location>
        <begin position="269"/>
        <end position="297"/>
    </location>
</feature>
<gene>
    <name evidence="2" type="ORF">B0H64DRAFT_379413</name>
</gene>
<dbReference type="Proteomes" id="UP001278766">
    <property type="component" value="Unassembled WGS sequence"/>
</dbReference>
<feature type="region of interest" description="Disordered" evidence="1">
    <location>
        <begin position="371"/>
        <end position="452"/>
    </location>
</feature>
<proteinExistence type="predicted"/>
<dbReference type="EMBL" id="JAUEPN010000001">
    <property type="protein sequence ID" value="KAK3299908.1"/>
    <property type="molecule type" value="Genomic_DNA"/>
</dbReference>
<dbReference type="RefSeq" id="XP_062663422.1">
    <property type="nucleotide sequence ID" value="XM_062802665.1"/>
</dbReference>
<evidence type="ECO:0000313" key="3">
    <source>
        <dbReference type="Proteomes" id="UP001278766"/>
    </source>
</evidence>
<feature type="compositionally biased region" description="Basic and acidic residues" evidence="1">
    <location>
        <begin position="434"/>
        <end position="452"/>
    </location>
</feature>